<dbReference type="PROSITE" id="PS51379">
    <property type="entry name" value="4FE4S_FER_2"/>
    <property type="match status" value="1"/>
</dbReference>
<dbReference type="EMBL" id="NGJK01000066">
    <property type="protein sequence ID" value="RAP02881.1"/>
    <property type="molecule type" value="Genomic_DNA"/>
</dbReference>
<dbReference type="SUPFAM" id="SSF54292">
    <property type="entry name" value="2Fe-2S ferredoxin-like"/>
    <property type="match status" value="1"/>
</dbReference>
<evidence type="ECO:0000256" key="5">
    <source>
        <dbReference type="ARBA" id="ARBA00023004"/>
    </source>
</evidence>
<keyword evidence="4" id="KW-0677">Repeat</keyword>
<protein>
    <submittedName>
        <fullName evidence="9">Succinate dehydrogenase</fullName>
    </submittedName>
</protein>
<keyword evidence="3" id="KW-0479">Metal-binding</keyword>
<keyword evidence="5" id="KW-0408">Iron</keyword>
<comment type="caution">
    <text evidence="9">The sequence shown here is derived from an EMBL/GenBank/DDBJ whole genome shotgun (WGS) entry which is preliminary data.</text>
</comment>
<dbReference type="GO" id="GO:0016491">
    <property type="term" value="F:oxidoreductase activity"/>
    <property type="evidence" value="ECO:0007669"/>
    <property type="project" value="InterPro"/>
</dbReference>
<proteinExistence type="predicted"/>
<feature type="domain" description="4Fe-4S ferredoxin-type" evidence="8">
    <location>
        <begin position="181"/>
        <end position="212"/>
    </location>
</feature>
<sequence>MITVNIKRYNPETNKQYMESYEIEHTDKMKVLDALQQINDKYDAKIAYRYSCRAGQCGSCAIKINGQAKLACKAEINDNDTLEPLDFKVIKDLIVDRSPLNKKVNDLNLYMASESDEKLLEPEIIKPETYAQTEALRGCIDCYSCISMCPVIKKSTEFIGPYFMRAFSDLSFDPREDTSKSEDAIDSGLYSCTSCGQCSKTCPKEIDIYGKGIEKLRATAFARKEGPLEAHKQIRESVINTGRTVQPMDDSKYPEGFIKAYNQTHTFEEKPKIAFFTGCMIDNRLPWIAEYLINILSKLGYEVDIPEQQVCCGSPLFRTGQVDVIPSLIKKNYETFKDYDIVLTVCAGCGSTLKNNYPEYDAKLNVMDITEFLQDKLKTEDMNKLDLKVTYHDPCHLVRGQGISKQPRKILNNINGVEFIEMEKPDQCCGAGGGVKSGKPELAKSLADSKVDMIDELDVDYVVTICPFCEFNIQDSLTNKNSKTEVINLMELLNKAYE</sequence>
<evidence type="ECO:0000256" key="3">
    <source>
        <dbReference type="ARBA" id="ARBA00022723"/>
    </source>
</evidence>
<evidence type="ECO:0000256" key="1">
    <source>
        <dbReference type="ARBA" id="ARBA00022485"/>
    </source>
</evidence>
<accession>A0A328PY34</accession>
<evidence type="ECO:0000259" key="7">
    <source>
        <dbReference type="PROSITE" id="PS51085"/>
    </source>
</evidence>
<dbReference type="PANTHER" id="PTHR32479:SF17">
    <property type="entry name" value="GLYCOLATE OXIDASE IRON-SULFUR SUBUNIT"/>
    <property type="match status" value="1"/>
</dbReference>
<dbReference type="NCBIfam" id="TIGR00384">
    <property type="entry name" value="dhsB"/>
    <property type="match status" value="1"/>
</dbReference>
<evidence type="ECO:0000256" key="2">
    <source>
        <dbReference type="ARBA" id="ARBA00022714"/>
    </source>
</evidence>
<dbReference type="InterPro" id="IPR004489">
    <property type="entry name" value="Succ_DH/fum_Rdtase_Fe-S"/>
</dbReference>
<dbReference type="Gene3D" id="3.10.20.30">
    <property type="match status" value="1"/>
</dbReference>
<dbReference type="InterPro" id="IPR004017">
    <property type="entry name" value="Cys_rich_dom"/>
</dbReference>
<dbReference type="InterPro" id="IPR009051">
    <property type="entry name" value="Helical_ferredxn"/>
</dbReference>
<feature type="domain" description="2Fe-2S ferredoxin-type" evidence="7">
    <location>
        <begin position="1"/>
        <end position="88"/>
    </location>
</feature>
<dbReference type="AlphaFoldDB" id="A0A328PY34"/>
<organism evidence="9 10">
    <name type="scientific">Methanosphaera stadtmanae</name>
    <dbReference type="NCBI Taxonomy" id="2317"/>
    <lineage>
        <taxon>Archaea</taxon>
        <taxon>Methanobacteriati</taxon>
        <taxon>Methanobacteriota</taxon>
        <taxon>Methanomada group</taxon>
        <taxon>Methanobacteria</taxon>
        <taxon>Methanobacteriales</taxon>
        <taxon>Methanobacteriaceae</taxon>
        <taxon>Methanosphaera</taxon>
    </lineage>
</organism>
<keyword evidence="2" id="KW-0001">2Fe-2S</keyword>
<name>A0A328PY34_9EURY</name>
<evidence type="ECO:0000313" key="9">
    <source>
        <dbReference type="EMBL" id="RAP02881.1"/>
    </source>
</evidence>
<dbReference type="InterPro" id="IPR006058">
    <property type="entry name" value="2Fe2S_fd_BS"/>
</dbReference>
<dbReference type="RefSeq" id="WP_112149634.1">
    <property type="nucleotide sequence ID" value="NZ_CAUHHK010000013.1"/>
</dbReference>
<dbReference type="PROSITE" id="PS00198">
    <property type="entry name" value="4FE4S_FER_1"/>
    <property type="match status" value="1"/>
</dbReference>
<evidence type="ECO:0000259" key="8">
    <source>
        <dbReference type="PROSITE" id="PS51379"/>
    </source>
</evidence>
<dbReference type="GO" id="GO:0051537">
    <property type="term" value="F:2 iron, 2 sulfur cluster binding"/>
    <property type="evidence" value="ECO:0007669"/>
    <property type="project" value="UniProtKB-KW"/>
</dbReference>
<evidence type="ECO:0000256" key="6">
    <source>
        <dbReference type="ARBA" id="ARBA00023014"/>
    </source>
</evidence>
<dbReference type="InterPro" id="IPR025192">
    <property type="entry name" value="Succ_DH/fum_Rdtase_N"/>
</dbReference>
<gene>
    <name evidence="9" type="ORF">CA615_05165</name>
</gene>
<keyword evidence="1" id="KW-0004">4Fe-4S</keyword>
<evidence type="ECO:0000256" key="4">
    <source>
        <dbReference type="ARBA" id="ARBA00022737"/>
    </source>
</evidence>
<reference evidence="9 10" key="1">
    <citation type="submission" date="2017-05" db="EMBL/GenBank/DDBJ databases">
        <title>Host range expansion of the Methanosphaera genus to humans and monogastric animals involves recent and extensive reduction in genome content.</title>
        <authorList>
            <person name="Hoedt E.C."/>
            <person name="Volmer J.G."/>
            <person name="Parks D.H."/>
            <person name="Rosewarne C.P."/>
            <person name="Denman S.E."/>
            <person name="Mcsweeney C.S."/>
            <person name="O Cuiv P."/>
            <person name="Hugenholtz P."/>
            <person name="Tyson G.W."/>
            <person name="Morrison M."/>
        </authorList>
    </citation>
    <scope>NUCLEOTIDE SEQUENCE [LARGE SCALE GENOMIC DNA]</scope>
    <source>
        <strain evidence="9 10">PA5</strain>
    </source>
</reference>
<dbReference type="NCBIfam" id="NF004898">
    <property type="entry name" value="PRK06259.1"/>
    <property type="match status" value="1"/>
</dbReference>
<dbReference type="GO" id="GO:0046872">
    <property type="term" value="F:metal ion binding"/>
    <property type="evidence" value="ECO:0007669"/>
    <property type="project" value="UniProtKB-KW"/>
</dbReference>
<dbReference type="GO" id="GO:0051539">
    <property type="term" value="F:4 iron, 4 sulfur cluster binding"/>
    <property type="evidence" value="ECO:0007669"/>
    <property type="project" value="UniProtKB-KW"/>
</dbReference>
<dbReference type="PROSITE" id="PS51085">
    <property type="entry name" value="2FE2S_FER_2"/>
    <property type="match status" value="1"/>
</dbReference>
<dbReference type="GO" id="GO:0009055">
    <property type="term" value="F:electron transfer activity"/>
    <property type="evidence" value="ECO:0007669"/>
    <property type="project" value="InterPro"/>
</dbReference>
<dbReference type="SUPFAM" id="SSF46548">
    <property type="entry name" value="alpha-helical ferredoxin"/>
    <property type="match status" value="1"/>
</dbReference>
<dbReference type="Proteomes" id="UP000248557">
    <property type="component" value="Unassembled WGS sequence"/>
</dbReference>
<dbReference type="InterPro" id="IPR012675">
    <property type="entry name" value="Beta-grasp_dom_sf"/>
</dbReference>
<dbReference type="Gene3D" id="1.10.1060.10">
    <property type="entry name" value="Alpha-helical ferredoxin"/>
    <property type="match status" value="1"/>
</dbReference>
<evidence type="ECO:0000313" key="10">
    <source>
        <dbReference type="Proteomes" id="UP000248557"/>
    </source>
</evidence>
<dbReference type="PANTHER" id="PTHR32479">
    <property type="entry name" value="GLYCOLATE OXIDASE IRON-SULFUR SUBUNIT"/>
    <property type="match status" value="1"/>
</dbReference>
<dbReference type="InterPro" id="IPR036010">
    <property type="entry name" value="2Fe-2S_ferredoxin-like_sf"/>
</dbReference>
<dbReference type="GO" id="GO:0006099">
    <property type="term" value="P:tricarboxylic acid cycle"/>
    <property type="evidence" value="ECO:0007669"/>
    <property type="project" value="InterPro"/>
</dbReference>
<dbReference type="Pfam" id="PF02754">
    <property type="entry name" value="CCG"/>
    <property type="match status" value="2"/>
</dbReference>
<dbReference type="PROSITE" id="PS00197">
    <property type="entry name" value="2FE2S_FER_1"/>
    <property type="match status" value="1"/>
</dbReference>
<dbReference type="Pfam" id="PF13183">
    <property type="entry name" value="Fer4_8"/>
    <property type="match status" value="1"/>
</dbReference>
<dbReference type="CDD" id="cd00207">
    <property type="entry name" value="fer2"/>
    <property type="match status" value="1"/>
</dbReference>
<dbReference type="InterPro" id="IPR017896">
    <property type="entry name" value="4Fe4S_Fe-S-bd"/>
</dbReference>
<dbReference type="Pfam" id="PF13085">
    <property type="entry name" value="Fer2_3"/>
    <property type="match status" value="1"/>
</dbReference>
<keyword evidence="6" id="KW-0411">Iron-sulfur</keyword>
<dbReference type="InterPro" id="IPR001041">
    <property type="entry name" value="2Fe-2S_ferredoxin-type"/>
</dbReference>
<dbReference type="InterPro" id="IPR017900">
    <property type="entry name" value="4Fe4S_Fe_S_CS"/>
</dbReference>